<name>A0AAD7RK65_9TELE</name>
<feature type="region of interest" description="Disordered" evidence="1">
    <location>
        <begin position="60"/>
        <end position="81"/>
    </location>
</feature>
<gene>
    <name evidence="2" type="ORF">AAFF_G00183660</name>
</gene>
<comment type="caution">
    <text evidence="2">The sequence shown here is derived from an EMBL/GenBank/DDBJ whole genome shotgun (WGS) entry which is preliminary data.</text>
</comment>
<keyword evidence="3" id="KW-1185">Reference proteome</keyword>
<evidence type="ECO:0000256" key="1">
    <source>
        <dbReference type="SAM" id="MobiDB-lite"/>
    </source>
</evidence>
<accession>A0AAD7RK65</accession>
<dbReference type="EMBL" id="JAINUG010000244">
    <property type="protein sequence ID" value="KAJ8385653.1"/>
    <property type="molecule type" value="Genomic_DNA"/>
</dbReference>
<protein>
    <submittedName>
        <fullName evidence="2">Uncharacterized protein</fullName>
    </submittedName>
</protein>
<sequence>MGVQADGVTRRLGTQSKTHGTRPQSLNPPPVRPGLGKHLPHLKPVSGSRCQSLWTACDRRPGGAVPLTRGDGGRGARRLPLARPRGRGIRGFNSAELGCQRPASPLLVYIGVWRPGGPRLAPRPAPAISALQGGAVGPGLLSPGARSRQAGGVKLGVGAHVRNWVSHLEILIFDSGGWEG</sequence>
<proteinExistence type="predicted"/>
<dbReference type="AlphaFoldDB" id="A0AAD7RK65"/>
<reference evidence="2" key="1">
    <citation type="journal article" date="2023" name="Science">
        <title>Genome structures resolve the early diversification of teleost fishes.</title>
        <authorList>
            <person name="Parey E."/>
            <person name="Louis A."/>
            <person name="Montfort J."/>
            <person name="Bouchez O."/>
            <person name="Roques C."/>
            <person name="Iampietro C."/>
            <person name="Lluch J."/>
            <person name="Castinel A."/>
            <person name="Donnadieu C."/>
            <person name="Desvignes T."/>
            <person name="Floi Bucao C."/>
            <person name="Jouanno E."/>
            <person name="Wen M."/>
            <person name="Mejri S."/>
            <person name="Dirks R."/>
            <person name="Jansen H."/>
            <person name="Henkel C."/>
            <person name="Chen W.J."/>
            <person name="Zahm M."/>
            <person name="Cabau C."/>
            <person name="Klopp C."/>
            <person name="Thompson A.W."/>
            <person name="Robinson-Rechavi M."/>
            <person name="Braasch I."/>
            <person name="Lecointre G."/>
            <person name="Bobe J."/>
            <person name="Postlethwait J.H."/>
            <person name="Berthelot C."/>
            <person name="Roest Crollius H."/>
            <person name="Guiguen Y."/>
        </authorList>
    </citation>
    <scope>NUCLEOTIDE SEQUENCE</scope>
    <source>
        <strain evidence="2">NC1722</strain>
    </source>
</reference>
<organism evidence="2 3">
    <name type="scientific">Aldrovandia affinis</name>
    <dbReference type="NCBI Taxonomy" id="143900"/>
    <lineage>
        <taxon>Eukaryota</taxon>
        <taxon>Metazoa</taxon>
        <taxon>Chordata</taxon>
        <taxon>Craniata</taxon>
        <taxon>Vertebrata</taxon>
        <taxon>Euteleostomi</taxon>
        <taxon>Actinopterygii</taxon>
        <taxon>Neopterygii</taxon>
        <taxon>Teleostei</taxon>
        <taxon>Notacanthiformes</taxon>
        <taxon>Halosauridae</taxon>
        <taxon>Aldrovandia</taxon>
    </lineage>
</organism>
<dbReference type="Proteomes" id="UP001221898">
    <property type="component" value="Unassembled WGS sequence"/>
</dbReference>
<evidence type="ECO:0000313" key="2">
    <source>
        <dbReference type="EMBL" id="KAJ8385653.1"/>
    </source>
</evidence>
<feature type="compositionally biased region" description="Polar residues" evidence="1">
    <location>
        <begin position="12"/>
        <end position="25"/>
    </location>
</feature>
<evidence type="ECO:0000313" key="3">
    <source>
        <dbReference type="Proteomes" id="UP001221898"/>
    </source>
</evidence>
<feature type="region of interest" description="Disordered" evidence="1">
    <location>
        <begin position="1"/>
        <end position="39"/>
    </location>
</feature>